<dbReference type="SFLD" id="SFLDS00003">
    <property type="entry name" value="Haloacid_Dehalogenase"/>
    <property type="match status" value="1"/>
</dbReference>
<dbReference type="InterPro" id="IPR006379">
    <property type="entry name" value="HAD-SF_hydro_IIB"/>
</dbReference>
<organism evidence="1 2">
    <name type="scientific">Streptococcus didelphis</name>
    <dbReference type="NCBI Taxonomy" id="102886"/>
    <lineage>
        <taxon>Bacteria</taxon>
        <taxon>Bacillati</taxon>
        <taxon>Bacillota</taxon>
        <taxon>Bacilli</taxon>
        <taxon>Lactobacillales</taxon>
        <taxon>Streptococcaceae</taxon>
        <taxon>Streptococcus</taxon>
    </lineage>
</organism>
<accession>A0ABY9LI78</accession>
<name>A0ABY9LI78_9STRE</name>
<dbReference type="Proteomes" id="UP001238096">
    <property type="component" value="Chromosome"/>
</dbReference>
<dbReference type="EMBL" id="CP110509">
    <property type="protein sequence ID" value="WMB28533.1"/>
    <property type="molecule type" value="Genomic_DNA"/>
</dbReference>
<dbReference type="InterPro" id="IPR036412">
    <property type="entry name" value="HAD-like_sf"/>
</dbReference>
<keyword evidence="1" id="KW-0378">Hydrolase</keyword>
<dbReference type="InterPro" id="IPR000150">
    <property type="entry name" value="Cof"/>
</dbReference>
<keyword evidence="2" id="KW-1185">Reference proteome</keyword>
<dbReference type="SUPFAM" id="SSF56784">
    <property type="entry name" value="HAD-like"/>
    <property type="match status" value="1"/>
</dbReference>
<gene>
    <name evidence="1" type="ORF">N1496_02940</name>
</gene>
<dbReference type="SFLD" id="SFLDG01140">
    <property type="entry name" value="C2.B:_Phosphomannomutase_and_P"/>
    <property type="match status" value="1"/>
</dbReference>
<dbReference type="Gene3D" id="3.30.1240.10">
    <property type="match status" value="1"/>
</dbReference>
<dbReference type="PANTHER" id="PTHR10000:SF8">
    <property type="entry name" value="HAD SUPERFAMILY HYDROLASE-LIKE, TYPE 3"/>
    <property type="match status" value="1"/>
</dbReference>
<dbReference type="CDD" id="cd07516">
    <property type="entry name" value="HAD_Pase"/>
    <property type="match status" value="1"/>
</dbReference>
<dbReference type="GO" id="GO:0016787">
    <property type="term" value="F:hydrolase activity"/>
    <property type="evidence" value="ECO:0007669"/>
    <property type="project" value="UniProtKB-KW"/>
</dbReference>
<dbReference type="PANTHER" id="PTHR10000">
    <property type="entry name" value="PHOSPHOSERINE PHOSPHATASE"/>
    <property type="match status" value="1"/>
</dbReference>
<proteinExistence type="predicted"/>
<dbReference type="InterPro" id="IPR023214">
    <property type="entry name" value="HAD_sf"/>
</dbReference>
<evidence type="ECO:0000313" key="2">
    <source>
        <dbReference type="Proteomes" id="UP001238096"/>
    </source>
</evidence>
<dbReference type="NCBIfam" id="TIGR00099">
    <property type="entry name" value="Cof-subfamily"/>
    <property type="match status" value="1"/>
</dbReference>
<reference evidence="2" key="1">
    <citation type="submission" date="2022-10" db="EMBL/GenBank/DDBJ databases">
        <title>Streptococcus didelphis as causative of fatal infections in opossums (Didelphis albiventris).</title>
        <authorList>
            <person name="Breyer G.M."/>
            <person name="Da Silva M.E.R.J."/>
            <person name="Siqueira F.M."/>
        </authorList>
    </citation>
    <scope>NUCLEOTIDE SEQUENCE [LARGE SCALE GENOMIC DNA]</scope>
    <source>
        <strain evidence="2">LBVP101/21</strain>
    </source>
</reference>
<protein>
    <submittedName>
        <fullName evidence="1">Cof-type HAD-IIB family hydrolase</fullName>
    </submittedName>
</protein>
<dbReference type="RefSeq" id="WP_018365568.1">
    <property type="nucleotide sequence ID" value="NZ_CP104407.1"/>
</dbReference>
<evidence type="ECO:0000313" key="1">
    <source>
        <dbReference type="EMBL" id="WMB28533.1"/>
    </source>
</evidence>
<sequence length="271" mass="30676">MTIKTIFLDMDGTLLNTQGRVSISNANAIKEAGFPITLVSARAPMEMKEAIDALDLKGIQIGFNGALIYRYHHDKLETFSETPIPDKLAQQVIQYIYEYFPQVSQSYYTKDMWIAYQKDAGIDYESQLTLLEPKLCQKEEYLFPKKPVFKIMLITFDPLIMTSLKENLLQLGIETIAIQQSGAYYLEITHKEAVKSKGIDYIMQLLDLKKQELAAFGDGHNDLPMLKKVGLPIAMANAHPDVLKATHVVTRSNDEDGVAYGIWQYLKGKND</sequence>
<dbReference type="NCBIfam" id="TIGR01484">
    <property type="entry name" value="HAD-SF-IIB"/>
    <property type="match status" value="1"/>
</dbReference>
<dbReference type="Pfam" id="PF08282">
    <property type="entry name" value="Hydrolase_3"/>
    <property type="match status" value="1"/>
</dbReference>
<dbReference type="PROSITE" id="PS01229">
    <property type="entry name" value="COF_2"/>
    <property type="match status" value="1"/>
</dbReference>
<dbReference type="Gene3D" id="3.40.50.1000">
    <property type="entry name" value="HAD superfamily/HAD-like"/>
    <property type="match status" value="1"/>
</dbReference>